<feature type="domain" description="Glutamine amidotransferase" evidence="1">
    <location>
        <begin position="42"/>
        <end position="190"/>
    </location>
</feature>
<dbReference type="GO" id="GO:0005829">
    <property type="term" value="C:cytosol"/>
    <property type="evidence" value="ECO:0007669"/>
    <property type="project" value="TreeGrafter"/>
</dbReference>
<dbReference type="CDD" id="cd01741">
    <property type="entry name" value="GATase1_1"/>
    <property type="match status" value="1"/>
</dbReference>
<keyword evidence="3" id="KW-1185">Reference proteome</keyword>
<evidence type="ECO:0000259" key="1">
    <source>
        <dbReference type="Pfam" id="PF00117"/>
    </source>
</evidence>
<dbReference type="InterPro" id="IPR017926">
    <property type="entry name" value="GATASE"/>
</dbReference>
<dbReference type="InterPro" id="IPR044992">
    <property type="entry name" value="ChyE-like"/>
</dbReference>
<sequence length="244" mass="26774">MNRSGLPVLILHTGDPNPSLTERFGGYADFMKAAAGLDDTDVHVVPVFLGERPREARHYRAALITGSPANVTDRDAWGEETADWLRQAARDGLPMFGICYGHQLLAHALGGRVDYNPAGREIGTRQLELVADDPLLEGLPRAFPVQTMHEQTVVELPPGARVLARSAMDGCQLLRLAPHIVSTQFHPEFGVDFMREHLRQYAERYARENIDAGAVAGELRATPESAGLLRRFLQLYATDAALAA</sequence>
<organism evidence="2 3">
    <name type="scientific">Bordetella genomosp. 10</name>
    <dbReference type="NCBI Taxonomy" id="1416804"/>
    <lineage>
        <taxon>Bacteria</taxon>
        <taxon>Pseudomonadati</taxon>
        <taxon>Pseudomonadota</taxon>
        <taxon>Betaproteobacteria</taxon>
        <taxon>Burkholderiales</taxon>
        <taxon>Alcaligenaceae</taxon>
        <taxon>Bordetella</taxon>
    </lineage>
</organism>
<name>A0A261SD29_9BORD</name>
<dbReference type="PANTHER" id="PTHR42695:SF5">
    <property type="entry name" value="GLUTAMINE AMIDOTRANSFERASE YLR126C-RELATED"/>
    <property type="match status" value="1"/>
</dbReference>
<dbReference type="EMBL" id="NEVM01000002">
    <property type="protein sequence ID" value="OZI34971.1"/>
    <property type="molecule type" value="Genomic_DNA"/>
</dbReference>
<dbReference type="PANTHER" id="PTHR42695">
    <property type="entry name" value="GLUTAMINE AMIDOTRANSFERASE YLR126C-RELATED"/>
    <property type="match status" value="1"/>
</dbReference>
<dbReference type="InterPro" id="IPR029062">
    <property type="entry name" value="Class_I_gatase-like"/>
</dbReference>
<dbReference type="PROSITE" id="PS51273">
    <property type="entry name" value="GATASE_TYPE_1"/>
    <property type="match status" value="1"/>
</dbReference>
<dbReference type="SUPFAM" id="SSF52317">
    <property type="entry name" value="Class I glutamine amidotransferase-like"/>
    <property type="match status" value="1"/>
</dbReference>
<dbReference type="RefSeq" id="WP_094853960.1">
    <property type="nucleotide sequence ID" value="NZ_NEVM01000002.1"/>
</dbReference>
<proteinExistence type="predicted"/>
<dbReference type="Gene3D" id="3.40.50.880">
    <property type="match status" value="1"/>
</dbReference>
<dbReference type="OrthoDB" id="9813383at2"/>
<gene>
    <name evidence="2" type="ORF">CAL29_16120</name>
</gene>
<accession>A0A261SD29</accession>
<dbReference type="NCBIfam" id="NF006562">
    <property type="entry name" value="PRK09065.1"/>
    <property type="match status" value="1"/>
</dbReference>
<comment type="caution">
    <text evidence="2">The sequence shown here is derived from an EMBL/GenBank/DDBJ whole genome shotgun (WGS) entry which is preliminary data.</text>
</comment>
<evidence type="ECO:0000313" key="3">
    <source>
        <dbReference type="Proteomes" id="UP000216020"/>
    </source>
</evidence>
<evidence type="ECO:0000313" key="2">
    <source>
        <dbReference type="EMBL" id="OZI34971.1"/>
    </source>
</evidence>
<dbReference type="Pfam" id="PF00117">
    <property type="entry name" value="GATase"/>
    <property type="match status" value="1"/>
</dbReference>
<reference evidence="3" key="1">
    <citation type="submission" date="2017-05" db="EMBL/GenBank/DDBJ databases">
        <title>Complete and WGS of Bordetella genogroups.</title>
        <authorList>
            <person name="Spilker T."/>
            <person name="Lipuma J."/>
        </authorList>
    </citation>
    <scope>NUCLEOTIDE SEQUENCE [LARGE SCALE GENOMIC DNA]</scope>
    <source>
        <strain evidence="3">AU16122</strain>
    </source>
</reference>
<dbReference type="AlphaFoldDB" id="A0A261SD29"/>
<dbReference type="Proteomes" id="UP000216020">
    <property type="component" value="Unassembled WGS sequence"/>
</dbReference>
<protein>
    <submittedName>
        <fullName evidence="2">GMP synthase</fullName>
    </submittedName>
</protein>